<dbReference type="InterPro" id="IPR013078">
    <property type="entry name" value="His_Pase_superF_clade-1"/>
</dbReference>
<dbReference type="CDD" id="cd07067">
    <property type="entry name" value="HP_PGM_like"/>
    <property type="match status" value="1"/>
</dbReference>
<evidence type="ECO:0000313" key="2">
    <source>
        <dbReference type="EMBL" id="GAA2228196.1"/>
    </source>
</evidence>
<keyword evidence="1" id="KW-0378">Hydrolase</keyword>
<accession>A0ABP5QA91</accession>
<dbReference type="Pfam" id="PF00300">
    <property type="entry name" value="His_Phos_1"/>
    <property type="match status" value="1"/>
</dbReference>
<evidence type="ECO:0000256" key="1">
    <source>
        <dbReference type="ARBA" id="ARBA00022801"/>
    </source>
</evidence>
<dbReference type="PANTHER" id="PTHR46517">
    <property type="entry name" value="FRUCTOSE-2,6-BISPHOSPHATASE TIGAR"/>
    <property type="match status" value="1"/>
</dbReference>
<sequence>MVAMNDVVLAERDGAPPPPPLRIHLVRHGQTVLNAEEKLQGWHDSALTAEGLVGVRATAEALREVPFVAAYSSSSGRTVATAREILVHHPGVRLVVDERLRELHFGELESAPVSELVELGDPAVIFAGILDGSDSVFPGAESSRDYLDRVTAGFAAIEAAHPSGDVLVVGHGITLVVHLHRQIAGYDTLALENASVTTIERGPAGWMLG</sequence>
<name>A0ABP5QA91_9MICO</name>
<gene>
    <name evidence="2" type="ORF">GCM10009851_10670</name>
</gene>
<dbReference type="Proteomes" id="UP001500929">
    <property type="component" value="Unassembled WGS sequence"/>
</dbReference>
<dbReference type="PANTHER" id="PTHR46517:SF1">
    <property type="entry name" value="FRUCTOSE-2,6-BISPHOSPHATASE TIGAR"/>
    <property type="match status" value="1"/>
</dbReference>
<comment type="caution">
    <text evidence="2">The sequence shown here is derived from an EMBL/GenBank/DDBJ whole genome shotgun (WGS) entry which is preliminary data.</text>
</comment>
<proteinExistence type="predicted"/>
<organism evidence="2 3">
    <name type="scientific">Herbiconiux moechotypicola</name>
    <dbReference type="NCBI Taxonomy" id="637393"/>
    <lineage>
        <taxon>Bacteria</taxon>
        <taxon>Bacillati</taxon>
        <taxon>Actinomycetota</taxon>
        <taxon>Actinomycetes</taxon>
        <taxon>Micrococcales</taxon>
        <taxon>Microbacteriaceae</taxon>
        <taxon>Herbiconiux</taxon>
    </lineage>
</organism>
<keyword evidence="3" id="KW-1185">Reference proteome</keyword>
<protein>
    <submittedName>
        <fullName evidence="2">Histidine phosphatase family protein</fullName>
    </submittedName>
</protein>
<reference evidence="3" key="1">
    <citation type="journal article" date="2019" name="Int. J. Syst. Evol. Microbiol.">
        <title>The Global Catalogue of Microorganisms (GCM) 10K type strain sequencing project: providing services to taxonomists for standard genome sequencing and annotation.</title>
        <authorList>
            <consortium name="The Broad Institute Genomics Platform"/>
            <consortium name="The Broad Institute Genome Sequencing Center for Infectious Disease"/>
            <person name="Wu L."/>
            <person name="Ma J."/>
        </authorList>
    </citation>
    <scope>NUCLEOTIDE SEQUENCE [LARGE SCALE GENOMIC DNA]</scope>
    <source>
        <strain evidence="3">JCM 16117</strain>
    </source>
</reference>
<dbReference type="PROSITE" id="PS00175">
    <property type="entry name" value="PG_MUTASE"/>
    <property type="match status" value="1"/>
</dbReference>
<dbReference type="SUPFAM" id="SSF53254">
    <property type="entry name" value="Phosphoglycerate mutase-like"/>
    <property type="match status" value="1"/>
</dbReference>
<dbReference type="InterPro" id="IPR001345">
    <property type="entry name" value="PG/BPGM_mutase_AS"/>
</dbReference>
<dbReference type="SMART" id="SM00855">
    <property type="entry name" value="PGAM"/>
    <property type="match status" value="1"/>
</dbReference>
<dbReference type="InterPro" id="IPR051695">
    <property type="entry name" value="Phosphoglycerate_Mutase"/>
</dbReference>
<dbReference type="EMBL" id="BAAAQY010000003">
    <property type="protein sequence ID" value="GAA2228196.1"/>
    <property type="molecule type" value="Genomic_DNA"/>
</dbReference>
<evidence type="ECO:0000313" key="3">
    <source>
        <dbReference type="Proteomes" id="UP001500929"/>
    </source>
</evidence>
<dbReference type="Gene3D" id="3.40.50.1240">
    <property type="entry name" value="Phosphoglycerate mutase-like"/>
    <property type="match status" value="1"/>
</dbReference>
<dbReference type="InterPro" id="IPR029033">
    <property type="entry name" value="His_PPase_superfam"/>
</dbReference>